<protein>
    <submittedName>
        <fullName evidence="2">Type IX secretion system membrane protein PorP/SprF</fullName>
    </submittedName>
</protein>
<feature type="signal peptide" evidence="1">
    <location>
        <begin position="1"/>
        <end position="19"/>
    </location>
</feature>
<dbReference type="RefSeq" id="WP_119050817.1">
    <property type="nucleotide sequence ID" value="NZ_CP032157.1"/>
</dbReference>
<keyword evidence="1" id="KW-0732">Signal</keyword>
<accession>A0A3B7MKF2</accession>
<evidence type="ECO:0000313" key="2">
    <source>
        <dbReference type="EMBL" id="AXY74934.1"/>
    </source>
</evidence>
<dbReference type="OrthoDB" id="626665at2"/>
<gene>
    <name evidence="2" type="ORF">D3H65_13455</name>
</gene>
<name>A0A3B7MKF2_9BACT</name>
<sequence>MKNIIACFCGVMLCVGAQAQQKPHYTQYILNQYILNPALTGIENYIDIKASHRHQWVGFDGAPVTTYVTIHGPIGKKDYRTSATSYRVPGENPRGKSYWENYEAAAPHHGIGLQMINDRTGPLNNFSMYATYAYHIGISARTSLAAGFGAGFTNLSLNTNKVFLGIQAPVDPAVYTSGEINNFKPDFNAGLYLYSADYFVGISAQQLIPQKVNFANSSVVARDGKFVPHLFGTAGYRFLLDDDFNLIPSILVKYIKPLPVQADLNLKLQYQDLAWIGASYRSGEGFAGMIGMNISNTLNVGYAYDYTTSNLNTVSKGTHEIMIGFLIGNKYGDWCPKNVW</sequence>
<proteinExistence type="predicted"/>
<dbReference type="InterPro" id="IPR019861">
    <property type="entry name" value="PorP/SprF_Bacteroidetes"/>
</dbReference>
<keyword evidence="3" id="KW-1185">Reference proteome</keyword>
<dbReference type="NCBIfam" id="TIGR03519">
    <property type="entry name" value="T9SS_PorP_fam"/>
    <property type="match status" value="1"/>
</dbReference>
<dbReference type="Proteomes" id="UP000263900">
    <property type="component" value="Chromosome"/>
</dbReference>
<dbReference type="EMBL" id="CP032157">
    <property type="protein sequence ID" value="AXY74934.1"/>
    <property type="molecule type" value="Genomic_DNA"/>
</dbReference>
<evidence type="ECO:0000313" key="3">
    <source>
        <dbReference type="Proteomes" id="UP000263900"/>
    </source>
</evidence>
<organism evidence="2 3">
    <name type="scientific">Paraflavitalea soli</name>
    <dbReference type="NCBI Taxonomy" id="2315862"/>
    <lineage>
        <taxon>Bacteria</taxon>
        <taxon>Pseudomonadati</taxon>
        <taxon>Bacteroidota</taxon>
        <taxon>Chitinophagia</taxon>
        <taxon>Chitinophagales</taxon>
        <taxon>Chitinophagaceae</taxon>
        <taxon>Paraflavitalea</taxon>
    </lineage>
</organism>
<reference evidence="2 3" key="1">
    <citation type="submission" date="2018-09" db="EMBL/GenBank/DDBJ databases">
        <title>Genome sequencing of strain 6GH32-13.</title>
        <authorList>
            <person name="Weon H.-Y."/>
            <person name="Heo J."/>
            <person name="Kwon S.-W."/>
        </authorList>
    </citation>
    <scope>NUCLEOTIDE SEQUENCE [LARGE SCALE GENOMIC DNA]</scope>
    <source>
        <strain evidence="2 3">5GH32-13</strain>
    </source>
</reference>
<dbReference type="AlphaFoldDB" id="A0A3B7MKF2"/>
<dbReference type="KEGG" id="pseg:D3H65_13455"/>
<evidence type="ECO:0000256" key="1">
    <source>
        <dbReference type="SAM" id="SignalP"/>
    </source>
</evidence>
<feature type="chain" id="PRO_5017728350" evidence="1">
    <location>
        <begin position="20"/>
        <end position="340"/>
    </location>
</feature>
<dbReference type="Pfam" id="PF11751">
    <property type="entry name" value="PorP_SprF"/>
    <property type="match status" value="1"/>
</dbReference>